<dbReference type="NCBIfam" id="TIGR03544">
    <property type="entry name" value="DivI1A_domain"/>
    <property type="match status" value="1"/>
</dbReference>
<reference evidence="8" key="1">
    <citation type="submission" date="2020-10" db="EMBL/GenBank/DDBJ databases">
        <authorList>
            <person name="Gilroy R."/>
        </authorList>
    </citation>
    <scope>NUCLEOTIDE SEQUENCE</scope>
    <source>
        <strain evidence="8">CHK160-1198</strain>
    </source>
</reference>
<keyword evidence="3" id="KW-0963">Cytoplasm</keyword>
<protein>
    <submittedName>
        <fullName evidence="8">DivIVA domain-containing protein</fullName>
    </submittedName>
</protein>
<evidence type="ECO:0000313" key="8">
    <source>
        <dbReference type="EMBL" id="HIU63455.1"/>
    </source>
</evidence>
<proteinExistence type="inferred from homology"/>
<dbReference type="AlphaFoldDB" id="A0A9D1SKP0"/>
<dbReference type="InterPro" id="IPR019933">
    <property type="entry name" value="DivIVA_domain"/>
</dbReference>
<evidence type="ECO:0000256" key="3">
    <source>
        <dbReference type="ARBA" id="ARBA00022490"/>
    </source>
</evidence>
<dbReference type="Pfam" id="PF05103">
    <property type="entry name" value="DivIVA"/>
    <property type="match status" value="1"/>
</dbReference>
<comment type="caution">
    <text evidence="8">The sequence shown here is derived from an EMBL/GenBank/DDBJ whole genome shotgun (WGS) entry which is preliminary data.</text>
</comment>
<reference evidence="8" key="2">
    <citation type="journal article" date="2021" name="PeerJ">
        <title>Extensive microbial diversity within the chicken gut microbiome revealed by metagenomics and culture.</title>
        <authorList>
            <person name="Gilroy R."/>
            <person name="Ravi A."/>
            <person name="Getino M."/>
            <person name="Pursley I."/>
            <person name="Horton D.L."/>
            <person name="Alikhan N.F."/>
            <person name="Baker D."/>
            <person name="Gharbi K."/>
            <person name="Hall N."/>
            <person name="Watson M."/>
            <person name="Adriaenssens E.M."/>
            <person name="Foster-Nyarko E."/>
            <person name="Jarju S."/>
            <person name="Secka A."/>
            <person name="Antonio M."/>
            <person name="Oren A."/>
            <person name="Chaudhuri R.R."/>
            <person name="La Ragione R."/>
            <person name="Hildebrand F."/>
            <person name="Pallen M.J."/>
        </authorList>
    </citation>
    <scope>NUCLEOTIDE SEQUENCE</scope>
    <source>
        <strain evidence="8">CHK160-1198</strain>
    </source>
</reference>
<keyword evidence="5 7" id="KW-0175">Coiled coil</keyword>
<dbReference type="PANTHER" id="PTHR35794">
    <property type="entry name" value="CELL DIVISION PROTEIN DIVIVA"/>
    <property type="match status" value="1"/>
</dbReference>
<evidence type="ECO:0000256" key="4">
    <source>
        <dbReference type="ARBA" id="ARBA00022618"/>
    </source>
</evidence>
<evidence type="ECO:0000313" key="9">
    <source>
        <dbReference type="Proteomes" id="UP000824099"/>
    </source>
</evidence>
<keyword evidence="6" id="KW-0131">Cell cycle</keyword>
<evidence type="ECO:0000256" key="5">
    <source>
        <dbReference type="ARBA" id="ARBA00023054"/>
    </source>
</evidence>
<evidence type="ECO:0000256" key="1">
    <source>
        <dbReference type="ARBA" id="ARBA00004496"/>
    </source>
</evidence>
<dbReference type="GO" id="GO:0005737">
    <property type="term" value="C:cytoplasm"/>
    <property type="evidence" value="ECO:0007669"/>
    <property type="project" value="UniProtKB-SubCell"/>
</dbReference>
<name>A0A9D1SKP0_9FIRM</name>
<dbReference type="Proteomes" id="UP000824099">
    <property type="component" value="Unassembled WGS sequence"/>
</dbReference>
<dbReference type="GO" id="GO:0051301">
    <property type="term" value="P:cell division"/>
    <property type="evidence" value="ECO:0007669"/>
    <property type="project" value="UniProtKB-KW"/>
</dbReference>
<evidence type="ECO:0000256" key="6">
    <source>
        <dbReference type="ARBA" id="ARBA00023306"/>
    </source>
</evidence>
<comment type="similarity">
    <text evidence="2">Belongs to the DivIVA family.</text>
</comment>
<dbReference type="EMBL" id="DVNI01000003">
    <property type="protein sequence ID" value="HIU63455.1"/>
    <property type="molecule type" value="Genomic_DNA"/>
</dbReference>
<feature type="coiled-coil region" evidence="7">
    <location>
        <begin position="103"/>
        <end position="156"/>
    </location>
</feature>
<keyword evidence="4" id="KW-0132">Cell division</keyword>
<gene>
    <name evidence="8" type="ORF">IAB06_00225</name>
</gene>
<dbReference type="Gene3D" id="6.10.250.660">
    <property type="match status" value="1"/>
</dbReference>
<sequence length="183" mass="21431">MLTPLDLHGKKFNKEFRGYDSKEVDTFFAQVVKDFERLYQDNIELKEALERAATKLEYFEQMEATMHSTLAIAQETAEEVKQSGKKQVELLIKESAVERQRLLTETENTCKKMTDEAEAYCKKINSETEEKCSQMLKEAEEKVQAAERAYKEQVRLASTHRTHMRTLLEGQLELMRKAEKEHF</sequence>
<dbReference type="InterPro" id="IPR007793">
    <property type="entry name" value="DivIVA_fam"/>
</dbReference>
<comment type="subcellular location">
    <subcellularLocation>
        <location evidence="1">Cytoplasm</location>
    </subcellularLocation>
</comment>
<dbReference type="PANTHER" id="PTHR35794:SF2">
    <property type="entry name" value="CELL DIVISION PROTEIN DIVIVA"/>
    <property type="match status" value="1"/>
</dbReference>
<evidence type="ECO:0000256" key="2">
    <source>
        <dbReference type="ARBA" id="ARBA00009008"/>
    </source>
</evidence>
<organism evidence="8 9">
    <name type="scientific">Candidatus Avacidaminococcus intestinavium</name>
    <dbReference type="NCBI Taxonomy" id="2840684"/>
    <lineage>
        <taxon>Bacteria</taxon>
        <taxon>Bacillati</taxon>
        <taxon>Bacillota</taxon>
        <taxon>Negativicutes</taxon>
        <taxon>Acidaminococcales</taxon>
        <taxon>Acidaminococcaceae</taxon>
        <taxon>Acidaminococcaceae incertae sedis</taxon>
        <taxon>Candidatus Avacidaminococcus</taxon>
    </lineage>
</organism>
<evidence type="ECO:0000256" key="7">
    <source>
        <dbReference type="SAM" id="Coils"/>
    </source>
</evidence>
<accession>A0A9D1SKP0</accession>